<keyword evidence="2" id="KW-1185">Reference proteome</keyword>
<dbReference type="InterPro" id="IPR015943">
    <property type="entry name" value="WD40/YVTN_repeat-like_dom_sf"/>
</dbReference>
<dbReference type="SUPFAM" id="SSF110296">
    <property type="entry name" value="Oligoxyloglucan reducing end-specific cellobiohydrolase"/>
    <property type="match status" value="1"/>
</dbReference>
<accession>A0ABR6B8U4</accession>
<dbReference type="PANTHER" id="PTHR12106:SF27">
    <property type="entry name" value="SORTILIN-RELATED RECEPTOR"/>
    <property type="match status" value="1"/>
</dbReference>
<comment type="caution">
    <text evidence="1">The sequence shown here is derived from an EMBL/GenBank/DDBJ whole genome shotgun (WGS) entry which is preliminary data.</text>
</comment>
<dbReference type="PANTHER" id="PTHR12106">
    <property type="entry name" value="SORTILIN RELATED"/>
    <property type="match status" value="1"/>
</dbReference>
<dbReference type="Pfam" id="PF15899">
    <property type="entry name" value="BNR_6"/>
    <property type="match status" value="1"/>
</dbReference>
<evidence type="ECO:0000313" key="1">
    <source>
        <dbReference type="EMBL" id="MBA8923264.1"/>
    </source>
</evidence>
<name>A0ABR6B8U4_9PSEU</name>
<dbReference type="RefSeq" id="WP_318295846.1">
    <property type="nucleotide sequence ID" value="NZ_BAAABQ010000046.1"/>
</dbReference>
<dbReference type="SUPFAM" id="SSF50939">
    <property type="entry name" value="Sialidases"/>
    <property type="match status" value="1"/>
</dbReference>
<gene>
    <name evidence="1" type="ORF">BC739_000461</name>
</gene>
<dbReference type="Proteomes" id="UP000517916">
    <property type="component" value="Unassembled WGS sequence"/>
</dbReference>
<evidence type="ECO:0000313" key="2">
    <source>
        <dbReference type="Proteomes" id="UP000517916"/>
    </source>
</evidence>
<dbReference type="InterPro" id="IPR036278">
    <property type="entry name" value="Sialidase_sf"/>
</dbReference>
<dbReference type="InterPro" id="IPR050310">
    <property type="entry name" value="VPS10-sortilin"/>
</dbReference>
<proteinExistence type="predicted"/>
<dbReference type="EMBL" id="JACJID010000001">
    <property type="protein sequence ID" value="MBA8923264.1"/>
    <property type="molecule type" value="Genomic_DNA"/>
</dbReference>
<reference evidence="1 2" key="1">
    <citation type="submission" date="2020-08" db="EMBL/GenBank/DDBJ databases">
        <title>Genomic Encyclopedia of Archaeal and Bacterial Type Strains, Phase II (KMG-II): from individual species to whole genera.</title>
        <authorList>
            <person name="Goeker M."/>
        </authorList>
    </citation>
    <scope>NUCLEOTIDE SEQUENCE [LARGE SCALE GENOMIC DNA]</scope>
    <source>
        <strain evidence="1 2">DSM 43850</strain>
    </source>
</reference>
<dbReference type="InterPro" id="IPR002860">
    <property type="entry name" value="BNR_rpt"/>
</dbReference>
<dbReference type="Gene3D" id="2.130.10.10">
    <property type="entry name" value="YVTN repeat-like/Quinoprotein amine dehydrogenase"/>
    <property type="match status" value="4"/>
</dbReference>
<organism evidence="1 2">
    <name type="scientific">Kutzneria viridogrisea</name>
    <dbReference type="NCBI Taxonomy" id="47990"/>
    <lineage>
        <taxon>Bacteria</taxon>
        <taxon>Bacillati</taxon>
        <taxon>Actinomycetota</taxon>
        <taxon>Actinomycetes</taxon>
        <taxon>Pseudonocardiales</taxon>
        <taxon>Pseudonocardiaceae</taxon>
        <taxon>Kutzneria</taxon>
    </lineage>
</organism>
<dbReference type="CDD" id="cd15482">
    <property type="entry name" value="Sialidase_non-viral"/>
    <property type="match status" value="2"/>
</dbReference>
<sequence>MIGGASQAYAAEGPVGGEDAVLDATGTPAGGWAAVGPNSVGGLLGVSTSPTKLALMQPAPPALWVSDDRGRNWEARRTLPEEVDGGTATGFFVNPANPDRMLVSVNSRVPGSMTDWIGRLLSTRDRGRSWQVVREWQPGGAFQFVADRTGRTLAVLGLDALSMSTDGGATWRDIQREWPRGQFALPMGAHRLALVGDDVLTTTVSPEFALWAVRGATGATPRSERVYQPQDGELGELAVNGRQLVVTVGDQLRGSFDGGRSWQLLRTDPDGKPLRGLTVVGGRLYAGTYDNLDVSADEGRSWSRSLVPAAGEGTSDIAELPGENGGPATTLVSAVYRGVYAIDGGNGYRSLGVPGETIASLTTAGGNRGQQLLAAGVQDVFRAALPREQVTPRTRIWERQTTTSLQESPALSVSPKRSEVVWKAARNGFSTDVSRSADSGGNWQLVGVHLPGTPWTVLAHPADPDRILVPAFTENGEALHLSADSGRTWRTVPLPVGLSTLAGDPRDPLRVWGGNSSGGLWRSEDGGLTWKQVAEDPVSAIAVDPRHPERIVVGGAGLLRSTDGGRTFTRVRDGAGPQEVRQVLVNPRDSRVWYAARSTGDGVGVLRSTDAGRTWSPLPGRIADSRVLSLAISEDGQWLFAGTLQSGVYRLRLR</sequence>
<protein>
    <submittedName>
        <fullName evidence="1">Photosystem II stability/assembly factor-like uncharacterized protein</fullName>
    </submittedName>
</protein>